<comment type="subcellular location">
    <subcellularLocation>
        <location evidence="1">Membrane</location>
        <topology evidence="1">Single-pass membrane protein</topology>
    </subcellularLocation>
</comment>
<dbReference type="GO" id="GO:0098632">
    <property type="term" value="F:cell-cell adhesion mediator activity"/>
    <property type="evidence" value="ECO:0007669"/>
    <property type="project" value="InterPro"/>
</dbReference>
<evidence type="ECO:0000256" key="9">
    <source>
        <dbReference type="SAM" id="Phobius"/>
    </source>
</evidence>
<dbReference type="InterPro" id="IPR013783">
    <property type="entry name" value="Ig-like_fold"/>
</dbReference>
<dbReference type="STRING" id="113540.ENSSFOP00015019286"/>
<name>A0A0N8JWM5_SCLFO</name>
<evidence type="ECO:0000259" key="10">
    <source>
        <dbReference type="PROSITE" id="PS50835"/>
    </source>
</evidence>
<keyword evidence="2 9" id="KW-0812">Transmembrane</keyword>
<accession>A0A0N8JWM5</accession>
<dbReference type="Proteomes" id="UP000034805">
    <property type="component" value="Unassembled WGS sequence"/>
</dbReference>
<feature type="domain" description="Ig-like" evidence="10">
    <location>
        <begin position="2"/>
        <end position="104"/>
    </location>
</feature>
<dbReference type="PANTHER" id="PTHR46841">
    <property type="entry name" value="OX-2 MEMBRANE GLYCOPROTEIN"/>
    <property type="match status" value="1"/>
</dbReference>
<feature type="transmembrane region" description="Helical" evidence="9">
    <location>
        <begin position="572"/>
        <end position="595"/>
    </location>
</feature>
<dbReference type="AlphaFoldDB" id="A0A0N8JWM5"/>
<dbReference type="InterPro" id="IPR007110">
    <property type="entry name" value="Ig-like_dom"/>
</dbReference>
<keyword evidence="5 9" id="KW-0472">Membrane</keyword>
<keyword evidence="8" id="KW-0393">Immunoglobulin domain</keyword>
<dbReference type="InterPro" id="IPR003599">
    <property type="entry name" value="Ig_sub"/>
</dbReference>
<feature type="domain" description="Ig-like" evidence="10">
    <location>
        <begin position="240"/>
        <end position="344"/>
    </location>
</feature>
<evidence type="ECO:0000256" key="5">
    <source>
        <dbReference type="ARBA" id="ARBA00023136"/>
    </source>
</evidence>
<reference evidence="11 12" key="1">
    <citation type="submission" date="2015-08" db="EMBL/GenBank/DDBJ databases">
        <title>The genome of the Asian arowana (Scleropages formosus).</title>
        <authorList>
            <person name="Tan M.H."/>
            <person name="Gan H.M."/>
            <person name="Croft L.J."/>
            <person name="Austin C.M."/>
        </authorList>
    </citation>
    <scope>NUCLEOTIDE SEQUENCE [LARGE SCALE GENOMIC DNA]</scope>
    <source>
        <strain evidence="11">Aro1</strain>
    </source>
</reference>
<dbReference type="InterPro" id="IPR047164">
    <property type="entry name" value="OX2G-like"/>
</dbReference>
<gene>
    <name evidence="11" type="ORF">Z043_120560</name>
</gene>
<feature type="non-terminal residue" evidence="11">
    <location>
        <position position="1"/>
    </location>
</feature>
<organism evidence="11 12">
    <name type="scientific">Scleropages formosus</name>
    <name type="common">Asian bonytongue</name>
    <name type="synonym">Osteoglossum formosum</name>
    <dbReference type="NCBI Taxonomy" id="113540"/>
    <lineage>
        <taxon>Eukaryota</taxon>
        <taxon>Metazoa</taxon>
        <taxon>Chordata</taxon>
        <taxon>Craniata</taxon>
        <taxon>Vertebrata</taxon>
        <taxon>Euteleostomi</taxon>
        <taxon>Actinopterygii</taxon>
        <taxon>Neopterygii</taxon>
        <taxon>Teleostei</taxon>
        <taxon>Osteoglossocephala</taxon>
        <taxon>Osteoglossomorpha</taxon>
        <taxon>Osteoglossiformes</taxon>
        <taxon>Osteoglossidae</taxon>
        <taxon>Scleropages</taxon>
    </lineage>
</organism>
<dbReference type="Pfam" id="PF07686">
    <property type="entry name" value="V-set"/>
    <property type="match status" value="3"/>
</dbReference>
<evidence type="ECO:0000256" key="2">
    <source>
        <dbReference type="ARBA" id="ARBA00022692"/>
    </source>
</evidence>
<keyword evidence="7" id="KW-0325">Glycoprotein</keyword>
<dbReference type="GO" id="GO:0016020">
    <property type="term" value="C:membrane"/>
    <property type="evidence" value="ECO:0007669"/>
    <property type="project" value="UniProtKB-SubCell"/>
</dbReference>
<evidence type="ECO:0000313" key="12">
    <source>
        <dbReference type="Proteomes" id="UP000034805"/>
    </source>
</evidence>
<feature type="domain" description="Ig-like" evidence="10">
    <location>
        <begin position="476"/>
        <end position="564"/>
    </location>
</feature>
<protein>
    <submittedName>
        <fullName evidence="11">OX-2 membrane glycoprotein-like</fullName>
    </submittedName>
</protein>
<evidence type="ECO:0000256" key="4">
    <source>
        <dbReference type="ARBA" id="ARBA00022989"/>
    </source>
</evidence>
<feature type="domain" description="Ig-like" evidence="10">
    <location>
        <begin position="350"/>
        <end position="467"/>
    </location>
</feature>
<dbReference type="InterPro" id="IPR036179">
    <property type="entry name" value="Ig-like_dom_sf"/>
</dbReference>
<dbReference type="SUPFAM" id="SSF48726">
    <property type="entry name" value="Immunoglobulin"/>
    <property type="match status" value="5"/>
</dbReference>
<sequence length="621" mass="68723">LTELVRTQQTVVASLGDEALLKCELTTPKDVLQVTWQRVTEGRTENMATYSKRYGMKITDPFRDHVHFREAELQECSIAIEGVKKEDESCYKCLFNAFPDGAISGTTCLKVYELHEPMLEVRQTVVQDDGLQVHALSCSVTGRPAPNVSWDARNAILQNSTTTETVHHNGTTTITNHATAVVQSSLPDIEIKVKCVAEDPFKVEKKEIYRRIPIIRHSDSRNSDSNWSMTDCEMLETTLPRCLQLSIFLFMLSKLQGEVTAPKNMQALVGLPFTLGCNVTLNEGDTLKQVQWIDNHEKILLTYQPGKAVSFEDSKRVYQTISDTSNTAITLRKVGREDEGCFKCVFDIYPSGSQKGQTCLTVTADVILEGNKTAVSGKLVTLSCRYDLPMNVTQVLWTKTAEQGDTRSVAFVNKHGDLQVLDPLVGRGTLSRGMGETHLSIKPVRTEDEGCYTCEFHTFPEGTKSATACLIVYVLPQPQLNYRTQSSDVIEANCTAVARPAPVILWNVDGDNRTLGPAVSSEFELSDGTSLVISTLLFQASLLEEQSVMCIVYHHGLDSPISISINSKIGKALTILISVTTMAVLLILCLCICLWKCFLRKDCECSLASPLKQPLCAERAT</sequence>
<evidence type="ECO:0000256" key="3">
    <source>
        <dbReference type="ARBA" id="ARBA00022729"/>
    </source>
</evidence>
<keyword evidence="3" id="KW-0732">Signal</keyword>
<dbReference type="PANTHER" id="PTHR46841:SF7">
    <property type="entry name" value="IG-LIKE DOMAIN-CONTAINING PROTEIN"/>
    <property type="match status" value="1"/>
</dbReference>
<dbReference type="InterPro" id="IPR013106">
    <property type="entry name" value="Ig_V-set"/>
</dbReference>
<comment type="caution">
    <text evidence="11">The sequence shown here is derived from an EMBL/GenBank/DDBJ whole genome shotgun (WGS) entry which is preliminary data.</text>
</comment>
<dbReference type="InterPro" id="IPR013162">
    <property type="entry name" value="CD80_C2-set"/>
</dbReference>
<dbReference type="SMART" id="SM00409">
    <property type="entry name" value="IG"/>
    <property type="match status" value="3"/>
</dbReference>
<evidence type="ECO:0000256" key="1">
    <source>
        <dbReference type="ARBA" id="ARBA00004167"/>
    </source>
</evidence>
<evidence type="ECO:0000313" key="11">
    <source>
        <dbReference type="EMBL" id="KPP61353.1"/>
    </source>
</evidence>
<feature type="domain" description="Ig-like" evidence="10">
    <location>
        <begin position="117"/>
        <end position="209"/>
    </location>
</feature>
<evidence type="ECO:0000256" key="7">
    <source>
        <dbReference type="ARBA" id="ARBA00023180"/>
    </source>
</evidence>
<keyword evidence="4 9" id="KW-1133">Transmembrane helix</keyword>
<evidence type="ECO:0000256" key="6">
    <source>
        <dbReference type="ARBA" id="ARBA00023157"/>
    </source>
</evidence>
<dbReference type="Gene3D" id="2.60.40.10">
    <property type="entry name" value="Immunoglobulins"/>
    <property type="match status" value="5"/>
</dbReference>
<evidence type="ECO:0000256" key="8">
    <source>
        <dbReference type="ARBA" id="ARBA00023319"/>
    </source>
</evidence>
<keyword evidence="6" id="KW-1015">Disulfide bond</keyword>
<dbReference type="PROSITE" id="PS50835">
    <property type="entry name" value="IG_LIKE"/>
    <property type="match status" value="5"/>
</dbReference>
<proteinExistence type="predicted"/>
<dbReference type="EMBL" id="JARO02009694">
    <property type="protein sequence ID" value="KPP61353.1"/>
    <property type="molecule type" value="Genomic_DNA"/>
</dbReference>
<dbReference type="SMART" id="SM00406">
    <property type="entry name" value="IGv"/>
    <property type="match status" value="3"/>
</dbReference>
<dbReference type="Pfam" id="PF08205">
    <property type="entry name" value="C2-set_2"/>
    <property type="match status" value="2"/>
</dbReference>